<feature type="transmembrane region" description="Helical" evidence="16">
    <location>
        <begin position="588"/>
        <end position="606"/>
    </location>
</feature>
<evidence type="ECO:0000256" key="4">
    <source>
        <dbReference type="ARBA" id="ARBA00012201"/>
    </source>
</evidence>
<evidence type="ECO:0000256" key="7">
    <source>
        <dbReference type="ARBA" id="ARBA00022741"/>
    </source>
</evidence>
<evidence type="ECO:0000256" key="8">
    <source>
        <dbReference type="ARBA" id="ARBA00022840"/>
    </source>
</evidence>
<dbReference type="PROSITE" id="PS50125">
    <property type="entry name" value="GUANYLATE_CYCLASE_2"/>
    <property type="match status" value="1"/>
</dbReference>
<dbReference type="PANTHER" id="PTHR45627">
    <property type="entry name" value="ADENYLATE CYCLASE TYPE 1"/>
    <property type="match status" value="1"/>
</dbReference>
<evidence type="ECO:0000256" key="13">
    <source>
        <dbReference type="ARBA" id="ARBA00023239"/>
    </source>
</evidence>
<dbReference type="PROSITE" id="PS00452">
    <property type="entry name" value="GUANYLATE_CYCLASE_1"/>
    <property type="match status" value="1"/>
</dbReference>
<comment type="caution">
    <text evidence="18">The sequence shown here is derived from an EMBL/GenBank/DDBJ whole genome shotgun (WGS) entry which is preliminary data.</text>
</comment>
<evidence type="ECO:0000313" key="19">
    <source>
        <dbReference type="Proteomes" id="UP000094527"/>
    </source>
</evidence>
<keyword evidence="5 16" id="KW-0812">Transmembrane</keyword>
<keyword evidence="7" id="KW-0547">Nucleotide-binding</keyword>
<dbReference type="GO" id="GO:0004016">
    <property type="term" value="F:adenylate cyclase activity"/>
    <property type="evidence" value="ECO:0007669"/>
    <property type="project" value="UniProtKB-EC"/>
</dbReference>
<feature type="domain" description="Guanylate cyclase" evidence="17">
    <location>
        <begin position="28"/>
        <end position="149"/>
    </location>
</feature>
<dbReference type="Proteomes" id="UP000094527">
    <property type="component" value="Unassembled WGS sequence"/>
</dbReference>
<dbReference type="EC" id="4.6.1.1" evidence="4"/>
<accession>A0A1D2MXM0</accession>
<keyword evidence="10 16" id="KW-1133">Transmembrane helix</keyword>
<keyword evidence="6" id="KW-0479">Metal-binding</keyword>
<comment type="catalytic activity">
    <reaction evidence="1">
        <text>ATP = 3',5'-cyclic AMP + diphosphate</text>
        <dbReference type="Rhea" id="RHEA:15389"/>
        <dbReference type="ChEBI" id="CHEBI:30616"/>
        <dbReference type="ChEBI" id="CHEBI:33019"/>
        <dbReference type="ChEBI" id="CHEBI:58165"/>
        <dbReference type="EC" id="4.6.1.1"/>
    </reaction>
</comment>
<reference evidence="18 19" key="1">
    <citation type="journal article" date="2016" name="Genome Biol. Evol.">
        <title>Gene Family Evolution Reflects Adaptation to Soil Environmental Stressors in the Genome of the Collembolan Orchesella cincta.</title>
        <authorList>
            <person name="Faddeeva-Vakhrusheva A."/>
            <person name="Derks M.F."/>
            <person name="Anvar S.Y."/>
            <person name="Agamennone V."/>
            <person name="Suring W."/>
            <person name="Smit S."/>
            <person name="van Straalen N.M."/>
            <person name="Roelofs D."/>
        </authorList>
    </citation>
    <scope>NUCLEOTIDE SEQUENCE [LARGE SCALE GENOMIC DNA]</scope>
    <source>
        <tissue evidence="18">Mixed pool</tissue>
    </source>
</reference>
<comment type="similarity">
    <text evidence="14">Belongs to the adenylyl cyclase class-4/guanylyl cyclase family.</text>
</comment>
<dbReference type="PANTHER" id="PTHR45627:SF12">
    <property type="entry name" value="ADENYLATE CYCLASE TYPE 2"/>
    <property type="match status" value="1"/>
</dbReference>
<dbReference type="SMART" id="SM00044">
    <property type="entry name" value="CYCc"/>
    <property type="match status" value="1"/>
</dbReference>
<evidence type="ECO:0000256" key="14">
    <source>
        <dbReference type="RuleBase" id="RU000405"/>
    </source>
</evidence>
<dbReference type="EMBL" id="LJIJ01000412">
    <property type="protein sequence ID" value="ODM97760.1"/>
    <property type="molecule type" value="Genomic_DNA"/>
</dbReference>
<evidence type="ECO:0000256" key="11">
    <source>
        <dbReference type="ARBA" id="ARBA00022998"/>
    </source>
</evidence>
<dbReference type="GO" id="GO:0007189">
    <property type="term" value="P:adenylate cyclase-activating G protein-coupled receptor signaling pathway"/>
    <property type="evidence" value="ECO:0007669"/>
    <property type="project" value="TreeGrafter"/>
</dbReference>
<evidence type="ECO:0000256" key="2">
    <source>
        <dbReference type="ARBA" id="ARBA00001946"/>
    </source>
</evidence>
<dbReference type="STRING" id="48709.A0A1D2MXM0"/>
<evidence type="ECO:0000256" key="9">
    <source>
        <dbReference type="ARBA" id="ARBA00022842"/>
    </source>
</evidence>
<evidence type="ECO:0000256" key="10">
    <source>
        <dbReference type="ARBA" id="ARBA00022989"/>
    </source>
</evidence>
<evidence type="ECO:0000259" key="17">
    <source>
        <dbReference type="PROSITE" id="PS50125"/>
    </source>
</evidence>
<keyword evidence="12 16" id="KW-0472">Membrane</keyword>
<dbReference type="GO" id="GO:0005886">
    <property type="term" value="C:plasma membrane"/>
    <property type="evidence" value="ECO:0007669"/>
    <property type="project" value="InterPro"/>
</dbReference>
<dbReference type="Gene3D" id="3.30.70.1230">
    <property type="entry name" value="Nucleotide cyclase"/>
    <property type="match status" value="2"/>
</dbReference>
<feature type="compositionally biased region" description="Polar residues" evidence="15">
    <location>
        <begin position="224"/>
        <end position="233"/>
    </location>
</feature>
<keyword evidence="9" id="KW-0460">Magnesium</keyword>
<sequence length="823" mass="92081">MADVCQNASPIATSRFHDMYVQRHNNVSILYADIVNFTPLSEKLSASDLVKTLNQLFGKFDQIAQIKILGDCYYCVSGLPISRPNHADNCVKMGLEMIEAIRMVRQATGCPVDMRIGIHSGNVLCGVLGLRKWQYDVWSDDVTLANHMESGGLPGRVHITKETLLQLKSGDYEVEPGDGPTRDTYLGDHKVETYLIVPPGKASEPLRALSLSLALVSLKKSRNGDLSLSSPSGAPQGASDENNGVPKFGVQAGRSRSSSKMTKTIECWGADKPFANIAENTLAKTIGLASLEIEQNLLRSSNTFEACRLLKGATKQCCRSEDLNPITLWYRKGSLETQYRNLPDPEFHYYMAGTTVIFVCLAILQALTTPGSPPPQLLPDSQKVASIIGLMCANSLHAPRVCLPELAGEVYLPQLWGGGGRRPHIRPPPRCATHASAVITNTRWLRVIIFVTSASFICATSLISIIDIDSPDTIVVETNTSVDDFNYSKLEFNRSSLYEDLNNFTRFDSMRISENYDYSDVIYVPYFLCSCLIALVAVSVFLRVDFLLKLVIMISTGVGHVMLVSYYNQGFFRAYYLNYNDGYPNIPFELKTTFLLSVMICILHVIDRHTESRSRADFLWKAKLQVEQEEVETMRGINKILLENILPAHVADRFLQNMNVKDLYHEHYNCIAVMFASIPNYKEFYDENDLLLKPKYSSIEKIKTIGCTYMAASGLDPGKEPQESKRQDHIIVGVLVDFAISLMTNLEHINKESFQRFKLRVAHVAKPGYDYDMTRKKLVLQRPTGRVAAASCSAAEQHYSYSSFAIVRLTLPLTLSFIEPHKQ</sequence>
<dbReference type="GO" id="GO:0035556">
    <property type="term" value="P:intracellular signal transduction"/>
    <property type="evidence" value="ECO:0007669"/>
    <property type="project" value="InterPro"/>
</dbReference>
<evidence type="ECO:0000256" key="3">
    <source>
        <dbReference type="ARBA" id="ARBA00004141"/>
    </source>
</evidence>
<keyword evidence="13 14" id="KW-0456">Lyase</keyword>
<dbReference type="SUPFAM" id="SSF55073">
    <property type="entry name" value="Nucleotide cyclase"/>
    <property type="match status" value="2"/>
</dbReference>
<evidence type="ECO:0000256" key="6">
    <source>
        <dbReference type="ARBA" id="ARBA00022723"/>
    </source>
</evidence>
<dbReference type="InterPro" id="IPR009398">
    <property type="entry name" value="Adcy_conserved_dom"/>
</dbReference>
<dbReference type="CDD" id="cd07302">
    <property type="entry name" value="CHD"/>
    <property type="match status" value="1"/>
</dbReference>
<dbReference type="Pfam" id="PF06327">
    <property type="entry name" value="Adcy_cons_dom"/>
    <property type="match status" value="1"/>
</dbReference>
<keyword evidence="11" id="KW-0115">cAMP biosynthesis</keyword>
<dbReference type="GO" id="GO:0007193">
    <property type="term" value="P:adenylate cyclase-inhibiting G protein-coupled receptor signaling pathway"/>
    <property type="evidence" value="ECO:0007669"/>
    <property type="project" value="TreeGrafter"/>
</dbReference>
<dbReference type="FunFam" id="3.30.70.1230:FF:000095">
    <property type="entry name" value="Adenylate cyclase, putative"/>
    <property type="match status" value="1"/>
</dbReference>
<feature type="transmembrane region" description="Helical" evidence="16">
    <location>
        <begin position="444"/>
        <end position="466"/>
    </location>
</feature>
<organism evidence="18 19">
    <name type="scientific">Orchesella cincta</name>
    <name type="common">Springtail</name>
    <name type="synonym">Podura cincta</name>
    <dbReference type="NCBI Taxonomy" id="48709"/>
    <lineage>
        <taxon>Eukaryota</taxon>
        <taxon>Metazoa</taxon>
        <taxon>Ecdysozoa</taxon>
        <taxon>Arthropoda</taxon>
        <taxon>Hexapoda</taxon>
        <taxon>Collembola</taxon>
        <taxon>Entomobryomorpha</taxon>
        <taxon>Entomobryoidea</taxon>
        <taxon>Orchesellidae</taxon>
        <taxon>Orchesellinae</taxon>
        <taxon>Orchesella</taxon>
    </lineage>
</organism>
<dbReference type="InterPro" id="IPR029787">
    <property type="entry name" value="Nucleotide_cyclase"/>
</dbReference>
<feature type="region of interest" description="Disordered" evidence="15">
    <location>
        <begin position="223"/>
        <end position="257"/>
    </location>
</feature>
<comment type="cofactor">
    <cofactor evidence="2">
        <name>Mg(2+)</name>
        <dbReference type="ChEBI" id="CHEBI:18420"/>
    </cofactor>
</comment>
<dbReference type="InterPro" id="IPR018297">
    <property type="entry name" value="A/G_cyclase_CS"/>
</dbReference>
<keyword evidence="8" id="KW-0067">ATP-binding</keyword>
<dbReference type="GO" id="GO:0006171">
    <property type="term" value="P:cAMP biosynthetic process"/>
    <property type="evidence" value="ECO:0007669"/>
    <property type="project" value="UniProtKB-KW"/>
</dbReference>
<gene>
    <name evidence="18" type="ORF">Ocin01_08919</name>
</gene>
<dbReference type="GO" id="GO:0046872">
    <property type="term" value="F:metal ion binding"/>
    <property type="evidence" value="ECO:0007669"/>
    <property type="project" value="UniProtKB-KW"/>
</dbReference>
<evidence type="ECO:0000313" key="18">
    <source>
        <dbReference type="EMBL" id="ODM97760.1"/>
    </source>
</evidence>
<dbReference type="GO" id="GO:0005524">
    <property type="term" value="F:ATP binding"/>
    <property type="evidence" value="ECO:0007669"/>
    <property type="project" value="UniProtKB-KW"/>
</dbReference>
<comment type="subcellular location">
    <subcellularLocation>
        <location evidence="3">Membrane</location>
        <topology evidence="3">Multi-pass membrane protein</topology>
    </subcellularLocation>
</comment>
<dbReference type="AlphaFoldDB" id="A0A1D2MXM0"/>
<dbReference type="Pfam" id="PF00211">
    <property type="entry name" value="Guanylate_cyc"/>
    <property type="match status" value="2"/>
</dbReference>
<evidence type="ECO:0000256" key="12">
    <source>
        <dbReference type="ARBA" id="ARBA00023136"/>
    </source>
</evidence>
<dbReference type="InterPro" id="IPR001054">
    <property type="entry name" value="A/G_cyclase"/>
</dbReference>
<keyword evidence="19" id="KW-1185">Reference proteome</keyword>
<feature type="transmembrane region" description="Helical" evidence="16">
    <location>
        <begin position="347"/>
        <end position="367"/>
    </location>
</feature>
<evidence type="ECO:0000256" key="1">
    <source>
        <dbReference type="ARBA" id="ARBA00001593"/>
    </source>
</evidence>
<dbReference type="OMA" id="HTRISHE"/>
<name>A0A1D2MXM0_ORCCI</name>
<evidence type="ECO:0000256" key="15">
    <source>
        <dbReference type="SAM" id="MobiDB-lite"/>
    </source>
</evidence>
<evidence type="ECO:0000256" key="5">
    <source>
        <dbReference type="ARBA" id="ARBA00022692"/>
    </source>
</evidence>
<dbReference type="OrthoDB" id="10261550at2759"/>
<proteinExistence type="inferred from homology"/>
<feature type="transmembrane region" description="Helical" evidence="16">
    <location>
        <begin position="547"/>
        <end position="568"/>
    </location>
</feature>
<feature type="transmembrane region" description="Helical" evidence="16">
    <location>
        <begin position="523"/>
        <end position="542"/>
    </location>
</feature>
<evidence type="ECO:0000256" key="16">
    <source>
        <dbReference type="SAM" id="Phobius"/>
    </source>
</evidence>
<protein>
    <recommendedName>
        <fullName evidence="4">adenylate cyclase</fullName>
        <ecNumber evidence="4">4.6.1.1</ecNumber>
    </recommendedName>
</protein>